<reference evidence="1 2" key="2">
    <citation type="submission" date="2019-04" db="EMBL/GenBank/DDBJ databases">
        <title>The genome sequence of big-headed turtle.</title>
        <authorList>
            <person name="Gong S."/>
        </authorList>
    </citation>
    <scope>NUCLEOTIDE SEQUENCE [LARGE SCALE GENOMIC DNA]</scope>
    <source>
        <strain evidence="1">DO16091913</strain>
        <tissue evidence="1">Muscle</tissue>
    </source>
</reference>
<keyword evidence="2" id="KW-1185">Reference proteome</keyword>
<dbReference type="EMBL" id="QXTE01000288">
    <property type="protein sequence ID" value="TFK00096.1"/>
    <property type="molecule type" value="Genomic_DNA"/>
</dbReference>
<organism evidence="1 2">
    <name type="scientific">Platysternon megacephalum</name>
    <name type="common">big-headed turtle</name>
    <dbReference type="NCBI Taxonomy" id="55544"/>
    <lineage>
        <taxon>Eukaryota</taxon>
        <taxon>Metazoa</taxon>
        <taxon>Chordata</taxon>
        <taxon>Craniata</taxon>
        <taxon>Vertebrata</taxon>
        <taxon>Euteleostomi</taxon>
        <taxon>Archelosauria</taxon>
        <taxon>Testudinata</taxon>
        <taxon>Testudines</taxon>
        <taxon>Cryptodira</taxon>
        <taxon>Durocryptodira</taxon>
        <taxon>Testudinoidea</taxon>
        <taxon>Platysternidae</taxon>
        <taxon>Platysternon</taxon>
    </lineage>
</organism>
<dbReference type="Proteomes" id="UP000297703">
    <property type="component" value="Unassembled WGS sequence"/>
</dbReference>
<proteinExistence type="predicted"/>
<comment type="caution">
    <text evidence="1">The sequence shown here is derived from an EMBL/GenBank/DDBJ whole genome shotgun (WGS) entry which is preliminary data.</text>
</comment>
<name>A0A4D9DQZ6_9SAUR</name>
<protein>
    <submittedName>
        <fullName evidence="1">WD repeat-containing protein 62</fullName>
    </submittedName>
</protein>
<evidence type="ECO:0000313" key="1">
    <source>
        <dbReference type="EMBL" id="TFK00096.1"/>
    </source>
</evidence>
<evidence type="ECO:0000313" key="2">
    <source>
        <dbReference type="Proteomes" id="UP000297703"/>
    </source>
</evidence>
<gene>
    <name evidence="1" type="ORF">DR999_PMT17820</name>
</gene>
<reference evidence="1 2" key="1">
    <citation type="submission" date="2019-04" db="EMBL/GenBank/DDBJ databases">
        <title>Draft genome of the big-headed turtle Platysternon megacephalum.</title>
        <authorList>
            <person name="Gong S."/>
        </authorList>
    </citation>
    <scope>NUCLEOTIDE SEQUENCE [LARGE SCALE GENOMIC DNA]</scope>
    <source>
        <strain evidence="1">DO16091913</strain>
        <tissue evidence="1">Muscle</tissue>
    </source>
</reference>
<accession>A0A4D9DQZ6</accession>
<sequence>MLDALYPDCQKAFCIKFRCFQLLGKAVLYYSSSQSQNVFAGPLPYMEDKLGIIAQVTNLYVKRQFSVNDFCNAHEFAILTTTLASNSIMIIQCCVYTSLNLLKILFFI</sequence>
<dbReference type="AlphaFoldDB" id="A0A4D9DQZ6"/>